<gene>
    <name evidence="2" type="ORF">Micbo1qcDRAFT_206590</name>
</gene>
<dbReference type="AlphaFoldDB" id="A0A136IVI1"/>
<organism evidence="2 3">
    <name type="scientific">Microdochium bolleyi</name>
    <dbReference type="NCBI Taxonomy" id="196109"/>
    <lineage>
        <taxon>Eukaryota</taxon>
        <taxon>Fungi</taxon>
        <taxon>Dikarya</taxon>
        <taxon>Ascomycota</taxon>
        <taxon>Pezizomycotina</taxon>
        <taxon>Sordariomycetes</taxon>
        <taxon>Xylariomycetidae</taxon>
        <taxon>Xylariales</taxon>
        <taxon>Microdochiaceae</taxon>
        <taxon>Microdochium</taxon>
    </lineage>
</organism>
<dbReference type="Proteomes" id="UP000070501">
    <property type="component" value="Unassembled WGS sequence"/>
</dbReference>
<keyword evidence="3" id="KW-1185">Reference proteome</keyword>
<name>A0A136IVI1_9PEZI</name>
<feature type="region of interest" description="Disordered" evidence="1">
    <location>
        <begin position="117"/>
        <end position="148"/>
    </location>
</feature>
<accession>A0A136IVI1</accession>
<dbReference type="OrthoDB" id="5367645at2759"/>
<evidence type="ECO:0000256" key="1">
    <source>
        <dbReference type="SAM" id="MobiDB-lite"/>
    </source>
</evidence>
<sequence length="162" mass="18080">MRGTANAGLLPLRQSLESIFIFPSDNEAGATFHLGDVLEVSWTSNYTDPLLWQWCRDPSYGTPYDYIQWAEPVADFNGSVSVPLGPQFGDECWFELFSGDRRKSTLGPRWKFDNNTRNGLPYQSIPSRPDLDDNDSANHPLANIQSQPVGHPYVDAASLANT</sequence>
<dbReference type="InParanoid" id="A0A136IVI1"/>
<dbReference type="EMBL" id="KQ964256">
    <property type="protein sequence ID" value="KXJ89000.1"/>
    <property type="molecule type" value="Genomic_DNA"/>
</dbReference>
<evidence type="ECO:0000313" key="2">
    <source>
        <dbReference type="EMBL" id="KXJ89000.1"/>
    </source>
</evidence>
<protein>
    <submittedName>
        <fullName evidence="2">Uncharacterized protein</fullName>
    </submittedName>
</protein>
<evidence type="ECO:0000313" key="3">
    <source>
        <dbReference type="Proteomes" id="UP000070501"/>
    </source>
</evidence>
<proteinExistence type="predicted"/>
<reference evidence="3" key="1">
    <citation type="submission" date="2016-02" db="EMBL/GenBank/DDBJ databases">
        <title>Draft genome sequence of Microdochium bolleyi, a fungal endophyte of beachgrass.</title>
        <authorList>
            <consortium name="DOE Joint Genome Institute"/>
            <person name="David A.S."/>
            <person name="May G."/>
            <person name="Haridas S."/>
            <person name="Lim J."/>
            <person name="Wang M."/>
            <person name="Labutti K."/>
            <person name="Lipzen A."/>
            <person name="Barry K."/>
            <person name="Grigoriev I.V."/>
        </authorList>
    </citation>
    <scope>NUCLEOTIDE SEQUENCE [LARGE SCALE GENOMIC DNA]</scope>
    <source>
        <strain evidence="3">J235TASD1</strain>
    </source>
</reference>